<feature type="transmembrane region" description="Helical" evidence="7">
    <location>
        <begin position="101"/>
        <end position="125"/>
    </location>
</feature>
<feature type="transmembrane region" description="Helical" evidence="7">
    <location>
        <begin position="614"/>
        <end position="639"/>
    </location>
</feature>
<name>A0A2T4UYS0_9MICO</name>
<feature type="transmembrane region" description="Helical" evidence="7">
    <location>
        <begin position="570"/>
        <end position="594"/>
    </location>
</feature>
<dbReference type="GO" id="GO:0006825">
    <property type="term" value="P:copper ion transport"/>
    <property type="evidence" value="ECO:0007669"/>
    <property type="project" value="InterPro"/>
</dbReference>
<comment type="caution">
    <text evidence="9">The sequence shown here is derived from an EMBL/GenBank/DDBJ whole genome shotgun (WGS) entry which is preliminary data.</text>
</comment>
<evidence type="ECO:0000256" key="2">
    <source>
        <dbReference type="ARBA" id="ARBA00022475"/>
    </source>
</evidence>
<feature type="transmembrane region" description="Helical" evidence="7">
    <location>
        <begin position="458"/>
        <end position="478"/>
    </location>
</feature>
<feature type="domain" description="Copper resistance protein D" evidence="8">
    <location>
        <begin position="244"/>
        <end position="342"/>
    </location>
</feature>
<evidence type="ECO:0000313" key="10">
    <source>
        <dbReference type="Proteomes" id="UP000241085"/>
    </source>
</evidence>
<dbReference type="PANTHER" id="PTHR34820:SF4">
    <property type="entry name" value="INNER MEMBRANE PROTEIN YEBZ"/>
    <property type="match status" value="1"/>
</dbReference>
<evidence type="ECO:0000256" key="3">
    <source>
        <dbReference type="ARBA" id="ARBA00022692"/>
    </source>
</evidence>
<sequence length="675" mass="71734">MAGPALLLVAAALVALLAALAFGRGAAAPLLNDPGPVVRYGLPIAKLAVNLGAAAMIGALVLALFALSPRSTAKAAKTPKPAKASKTAEPETPEQRTEYSVALDVAAAGAAFFAAAAAVTGFFTFLNVTQTPLSLDRDFGTKLSYFIGSIPVGQAWLTTTLLAAVVTVLCFAVRNQTALVFVTAIALLTLLPMAQQGHAAGSAGHDAAVTALGLHLVFAAIWLGGLVTVVVLRPLLDGPRLRPVIQRYSSLALVSFVVVAASGYLSAELRLASFGNLLTGYGILVIVKVAALIALGLFGLVQRRFLIERMRSAGGAGGRSFWWLVGAEVAFMGIASGVAAALARTATPVDQVAASQLTDPTPAQLLTGEPLPPVASAVNFVTLWNVDLIWLLVTGFGIAFYVAGVLRLRRRGDSWPLHRTVLWIAGMLLLAYITNGGVNVYEKYLFSAHMLSHMVLTMAVPLLLVPAAPVTLIARAVVRRTDGSRGPREWVLLAVHSRFGTIVSHPIVAAVLFVGSLWAFYYSPLFRWATTDHIGHEWMIVHFLITGYLFVSVLIGVDPSSHQVPYPMRLLLLLGTMAFHAFFGLALMTGEGLLLADWYGAMGWGSDALADQRAAGGIAWSIGEIPTLALAIVVAMMWSRSDARETKRRDRQADRTGEAELHEYNERLAALGKRR</sequence>
<evidence type="ECO:0000256" key="6">
    <source>
        <dbReference type="SAM" id="MobiDB-lite"/>
    </source>
</evidence>
<feature type="transmembrane region" description="Helical" evidence="7">
    <location>
        <begin position="388"/>
        <end position="408"/>
    </location>
</feature>
<evidence type="ECO:0000256" key="1">
    <source>
        <dbReference type="ARBA" id="ARBA00004651"/>
    </source>
</evidence>
<feature type="transmembrane region" description="Helical" evidence="7">
    <location>
        <begin position="321"/>
        <end position="343"/>
    </location>
</feature>
<dbReference type="EMBL" id="PZPL01000001">
    <property type="protein sequence ID" value="PTL74676.1"/>
    <property type="molecule type" value="Genomic_DNA"/>
</dbReference>
<dbReference type="GO" id="GO:0005886">
    <property type="term" value="C:plasma membrane"/>
    <property type="evidence" value="ECO:0007669"/>
    <property type="project" value="UniProtKB-SubCell"/>
</dbReference>
<feature type="compositionally biased region" description="Low complexity" evidence="6">
    <location>
        <begin position="76"/>
        <end position="85"/>
    </location>
</feature>
<dbReference type="Pfam" id="PF09678">
    <property type="entry name" value="Caa3_CtaG"/>
    <property type="match status" value="1"/>
</dbReference>
<dbReference type="InterPro" id="IPR032694">
    <property type="entry name" value="CopC/D"/>
</dbReference>
<dbReference type="InterPro" id="IPR019108">
    <property type="entry name" value="Caa3_assmbl_CtaG-rel"/>
</dbReference>
<dbReference type="AlphaFoldDB" id="A0A2T4UYS0"/>
<keyword evidence="3 7" id="KW-0812">Transmembrane</keyword>
<dbReference type="Pfam" id="PF05425">
    <property type="entry name" value="CopD"/>
    <property type="match status" value="1"/>
</dbReference>
<protein>
    <submittedName>
        <fullName evidence="9">Copper transporter</fullName>
    </submittedName>
</protein>
<gene>
    <name evidence="9" type="ORF">C1I63_08065</name>
</gene>
<accession>A0A2T4UYS0</accession>
<organism evidence="9 10">
    <name type="scientific">Rathayibacter caricis DSM 15933</name>
    <dbReference type="NCBI Taxonomy" id="1328867"/>
    <lineage>
        <taxon>Bacteria</taxon>
        <taxon>Bacillati</taxon>
        <taxon>Actinomycetota</taxon>
        <taxon>Actinomycetes</taxon>
        <taxon>Micrococcales</taxon>
        <taxon>Microbacteriaceae</taxon>
        <taxon>Rathayibacter</taxon>
    </lineage>
</organism>
<evidence type="ECO:0000256" key="5">
    <source>
        <dbReference type="ARBA" id="ARBA00023136"/>
    </source>
</evidence>
<feature type="transmembrane region" description="Helical" evidence="7">
    <location>
        <begin position="248"/>
        <end position="267"/>
    </location>
</feature>
<reference evidence="9 10" key="1">
    <citation type="submission" date="2018-03" db="EMBL/GenBank/DDBJ databases">
        <title>Bacteriophage NCPPB3778 and a type I-E CRISPR drive the evolution of the US Biological Select Agent, Rathayibacter toxicus.</title>
        <authorList>
            <person name="Davis E.W.II."/>
            <person name="Tabima J.F."/>
            <person name="Weisberg A.J."/>
            <person name="Dantas Lopes L."/>
            <person name="Wiseman M.S."/>
            <person name="Wiseman M.S."/>
            <person name="Pupko T."/>
            <person name="Belcher M.S."/>
            <person name="Sechler A.J."/>
            <person name="Tancos M.A."/>
            <person name="Schroeder B.K."/>
            <person name="Murray T.D."/>
            <person name="Luster D.G."/>
            <person name="Schneider W.L."/>
            <person name="Rogers E."/>
            <person name="Andreote F.D."/>
            <person name="Grunwald N.J."/>
            <person name="Putnam M.L."/>
            <person name="Chang J.H."/>
        </authorList>
    </citation>
    <scope>NUCLEOTIDE SEQUENCE [LARGE SCALE GENOMIC DNA]</scope>
    <source>
        <strain evidence="9 10">DSM 15933</strain>
    </source>
</reference>
<feature type="transmembrane region" description="Helical" evidence="7">
    <location>
        <begin position="540"/>
        <end position="558"/>
    </location>
</feature>
<dbReference type="InterPro" id="IPR008457">
    <property type="entry name" value="Cu-R_CopD_dom"/>
</dbReference>
<keyword evidence="10" id="KW-1185">Reference proteome</keyword>
<feature type="transmembrane region" description="Helical" evidence="7">
    <location>
        <begin position="214"/>
        <end position="236"/>
    </location>
</feature>
<keyword evidence="5 7" id="KW-0472">Membrane</keyword>
<feature type="transmembrane region" description="Helical" evidence="7">
    <location>
        <begin position="145"/>
        <end position="171"/>
    </location>
</feature>
<feature type="transmembrane region" description="Helical" evidence="7">
    <location>
        <begin position="47"/>
        <end position="67"/>
    </location>
</feature>
<feature type="region of interest" description="Disordered" evidence="6">
    <location>
        <begin position="76"/>
        <end position="95"/>
    </location>
</feature>
<evidence type="ECO:0000313" key="9">
    <source>
        <dbReference type="EMBL" id="PTL74676.1"/>
    </source>
</evidence>
<evidence type="ECO:0000256" key="4">
    <source>
        <dbReference type="ARBA" id="ARBA00022989"/>
    </source>
</evidence>
<proteinExistence type="predicted"/>
<dbReference type="Proteomes" id="UP000241085">
    <property type="component" value="Unassembled WGS sequence"/>
</dbReference>
<feature type="compositionally biased region" description="Basic and acidic residues" evidence="6">
    <location>
        <begin position="86"/>
        <end position="95"/>
    </location>
</feature>
<feature type="transmembrane region" description="Helical" evidence="7">
    <location>
        <begin position="499"/>
        <end position="520"/>
    </location>
</feature>
<evidence type="ECO:0000259" key="8">
    <source>
        <dbReference type="Pfam" id="PF05425"/>
    </source>
</evidence>
<keyword evidence="2" id="KW-1003">Cell membrane</keyword>
<feature type="transmembrane region" description="Helical" evidence="7">
    <location>
        <begin position="279"/>
        <end position="301"/>
    </location>
</feature>
<keyword evidence="4 7" id="KW-1133">Transmembrane helix</keyword>
<feature type="transmembrane region" description="Helical" evidence="7">
    <location>
        <begin position="420"/>
        <end position="438"/>
    </location>
</feature>
<dbReference type="PANTHER" id="PTHR34820">
    <property type="entry name" value="INNER MEMBRANE PROTEIN YEBZ"/>
    <property type="match status" value="1"/>
</dbReference>
<feature type="transmembrane region" description="Helical" evidence="7">
    <location>
        <begin position="178"/>
        <end position="194"/>
    </location>
</feature>
<evidence type="ECO:0000256" key="7">
    <source>
        <dbReference type="SAM" id="Phobius"/>
    </source>
</evidence>
<comment type="subcellular location">
    <subcellularLocation>
        <location evidence="1">Cell membrane</location>
        <topology evidence="1">Multi-pass membrane protein</topology>
    </subcellularLocation>
</comment>